<evidence type="ECO:0000313" key="2">
    <source>
        <dbReference type="EMBL" id="RDJ20118.1"/>
    </source>
</evidence>
<dbReference type="RefSeq" id="WP_114832253.1">
    <property type="nucleotide sequence ID" value="NZ_QQTO01000022.1"/>
</dbReference>
<dbReference type="Pfam" id="PF11300">
    <property type="entry name" value="DUF3102"/>
    <property type="match status" value="1"/>
</dbReference>
<reference evidence="3" key="1">
    <citation type="submission" date="2018-07" db="EMBL/GenBank/DDBJ databases">
        <authorList>
            <person name="Safronova V.I."/>
            <person name="Chirak E.R."/>
            <person name="Sazanova A.L."/>
        </authorList>
    </citation>
    <scope>NUCLEOTIDE SEQUENCE [LARGE SCALE GENOMIC DNA]</scope>
    <source>
        <strain evidence="3">RCAM04685</strain>
    </source>
</reference>
<feature type="compositionally biased region" description="Basic and acidic residues" evidence="1">
    <location>
        <begin position="166"/>
        <end position="181"/>
    </location>
</feature>
<dbReference type="Proteomes" id="UP000255207">
    <property type="component" value="Unassembled WGS sequence"/>
</dbReference>
<name>A0A370KYQ0_9HYPH</name>
<organism evidence="2 3">
    <name type="scientific">Bosea caraganae</name>
    <dbReference type="NCBI Taxonomy" id="2763117"/>
    <lineage>
        <taxon>Bacteria</taxon>
        <taxon>Pseudomonadati</taxon>
        <taxon>Pseudomonadota</taxon>
        <taxon>Alphaproteobacteria</taxon>
        <taxon>Hyphomicrobiales</taxon>
        <taxon>Boseaceae</taxon>
        <taxon>Bosea</taxon>
    </lineage>
</organism>
<dbReference type="InterPro" id="IPR021451">
    <property type="entry name" value="DUF3102"/>
</dbReference>
<dbReference type="OrthoDB" id="8157778at2"/>
<dbReference type="AlphaFoldDB" id="A0A370KYQ0"/>
<protein>
    <submittedName>
        <fullName evidence="2">DUF3102 domain-containing protein</fullName>
    </submittedName>
</protein>
<feature type="region of interest" description="Disordered" evidence="1">
    <location>
        <begin position="154"/>
        <end position="181"/>
    </location>
</feature>
<comment type="caution">
    <text evidence="2">The sequence shown here is derived from an EMBL/GenBank/DDBJ whole genome shotgun (WGS) entry which is preliminary data.</text>
</comment>
<dbReference type="EMBL" id="QQTP01000022">
    <property type="protein sequence ID" value="RDJ20118.1"/>
    <property type="molecule type" value="Genomic_DNA"/>
</dbReference>
<accession>A0A370KYQ0</accession>
<evidence type="ECO:0000256" key="1">
    <source>
        <dbReference type="SAM" id="MobiDB-lite"/>
    </source>
</evidence>
<gene>
    <name evidence="2" type="ORF">DWE98_26140</name>
</gene>
<proteinExistence type="predicted"/>
<keyword evidence="3" id="KW-1185">Reference proteome</keyword>
<sequence>MTAVAIRDKAGFDYAGLDPTEAEQARGHAAWVRDTYGALQATTMETVAEIGLRLLQARETVGHGKFMPWVSSECGFSHSTALRMMDVAENIGPDQIRHVMNLPASFVYKVAAKSTPPEIREEFKAQLAAGERIYTGTIESRILEARMKAKRAKKRMRMSPAQIKASDARERREEAESERRAAESQAALAAARAVVEALFSRLTTDETEKLLELGKRARYRVADVVIERLGALTAADIAILA</sequence>
<evidence type="ECO:0000313" key="3">
    <source>
        <dbReference type="Proteomes" id="UP000255207"/>
    </source>
</evidence>